<dbReference type="RefSeq" id="XP_028489286.1">
    <property type="nucleotide sequence ID" value="XM_028632221.1"/>
</dbReference>
<gene>
    <name evidence="1" type="ORF">C8Q69DRAFT_494960</name>
</gene>
<organism evidence="1 2">
    <name type="scientific">Byssochlamys spectabilis</name>
    <name type="common">Paecilomyces variotii</name>
    <dbReference type="NCBI Taxonomy" id="264951"/>
    <lineage>
        <taxon>Eukaryota</taxon>
        <taxon>Fungi</taxon>
        <taxon>Dikarya</taxon>
        <taxon>Ascomycota</taxon>
        <taxon>Pezizomycotina</taxon>
        <taxon>Eurotiomycetes</taxon>
        <taxon>Eurotiomycetidae</taxon>
        <taxon>Eurotiales</taxon>
        <taxon>Thermoascaceae</taxon>
        <taxon>Paecilomyces</taxon>
    </lineage>
</organism>
<dbReference type="STRING" id="264951.A0A443I6G9"/>
<dbReference type="AlphaFoldDB" id="A0A443I6G9"/>
<keyword evidence="2" id="KW-1185">Reference proteome</keyword>
<dbReference type="EMBL" id="RCNU01000001">
    <property type="protein sequence ID" value="RWQ99641.1"/>
    <property type="molecule type" value="Genomic_DNA"/>
</dbReference>
<dbReference type="GeneID" id="39601498"/>
<accession>A0A443I6G9</accession>
<dbReference type="VEuPathDB" id="FungiDB:C8Q69DRAFT_494960"/>
<proteinExistence type="predicted"/>
<sequence>MFGLSLDKRLEMWKLDKRDIIAVPEVVLSCIEEIERVTGRAPVRGRSNIMLQACVRGEQQRIAAIDTNRPKKPITLTANTQLELPIMYKGQPVLLSGKSDYSIWHGDRVMSTSLVICEVKDNSFAECLAYMAMVRKIRRQECRINTKIYGCVTDGQEFTFLYIDENDKYSVWRSQCWDMHLAKDEIWTHLVRITRFASALSEYFGEDSYAI</sequence>
<dbReference type="Proteomes" id="UP000283841">
    <property type="component" value="Unassembled WGS sequence"/>
</dbReference>
<reference evidence="1 2" key="1">
    <citation type="journal article" date="2018" name="Front. Microbiol.">
        <title>Genomic and genetic insights into a cosmopolitan fungus, Paecilomyces variotii (Eurotiales).</title>
        <authorList>
            <person name="Urquhart A.S."/>
            <person name="Mondo S.J."/>
            <person name="Makela M.R."/>
            <person name="Hane J.K."/>
            <person name="Wiebenga A."/>
            <person name="He G."/>
            <person name="Mihaltcheva S."/>
            <person name="Pangilinan J."/>
            <person name="Lipzen A."/>
            <person name="Barry K."/>
            <person name="de Vries R.P."/>
            <person name="Grigoriev I.V."/>
            <person name="Idnurm A."/>
        </authorList>
    </citation>
    <scope>NUCLEOTIDE SEQUENCE [LARGE SCALE GENOMIC DNA]</scope>
    <source>
        <strain evidence="1 2">CBS 101075</strain>
    </source>
</reference>
<evidence type="ECO:0000313" key="2">
    <source>
        <dbReference type="Proteomes" id="UP000283841"/>
    </source>
</evidence>
<evidence type="ECO:0008006" key="3">
    <source>
        <dbReference type="Google" id="ProtNLM"/>
    </source>
</evidence>
<evidence type="ECO:0000313" key="1">
    <source>
        <dbReference type="EMBL" id="RWQ99641.1"/>
    </source>
</evidence>
<name>A0A443I6G9_BYSSP</name>
<comment type="caution">
    <text evidence="1">The sequence shown here is derived from an EMBL/GenBank/DDBJ whole genome shotgun (WGS) entry which is preliminary data.</text>
</comment>
<protein>
    <recommendedName>
        <fullName evidence="3">Fungal-type protein kinase domain-containing protein</fullName>
    </recommendedName>
</protein>